<reference evidence="2" key="1">
    <citation type="submission" date="2006-10" db="EMBL/GenBank/DDBJ databases">
        <title>Complete sequence of Solibacter usitatus Ellin6076.</title>
        <authorList>
            <consortium name="US DOE Joint Genome Institute"/>
            <person name="Copeland A."/>
            <person name="Lucas S."/>
            <person name="Lapidus A."/>
            <person name="Barry K."/>
            <person name="Detter J.C."/>
            <person name="Glavina del Rio T."/>
            <person name="Hammon N."/>
            <person name="Israni S."/>
            <person name="Dalin E."/>
            <person name="Tice H."/>
            <person name="Pitluck S."/>
            <person name="Thompson L.S."/>
            <person name="Brettin T."/>
            <person name="Bruce D."/>
            <person name="Han C."/>
            <person name="Tapia R."/>
            <person name="Gilna P."/>
            <person name="Schmutz J."/>
            <person name="Larimer F."/>
            <person name="Land M."/>
            <person name="Hauser L."/>
            <person name="Kyrpides N."/>
            <person name="Mikhailova N."/>
            <person name="Janssen P.H."/>
            <person name="Kuske C.R."/>
            <person name="Richardson P."/>
        </authorList>
    </citation>
    <scope>NUCLEOTIDE SEQUENCE</scope>
    <source>
        <strain evidence="2">Ellin6076</strain>
    </source>
</reference>
<dbReference type="PANTHER" id="PTHR35983">
    <property type="entry name" value="UPF0166 PROTEIN TM_0021"/>
    <property type="match status" value="1"/>
</dbReference>
<proteinExistence type="inferred from homology"/>
<accession>Q01VD5</accession>
<protein>
    <submittedName>
        <fullName evidence="2">Uncharacterized protein</fullName>
    </submittedName>
</protein>
<dbReference type="Pfam" id="PF02641">
    <property type="entry name" value="DUF190"/>
    <property type="match status" value="1"/>
</dbReference>
<dbReference type="InterPro" id="IPR015867">
    <property type="entry name" value="N-reg_PII/ATP_PRibTrfase_C"/>
</dbReference>
<dbReference type="InParanoid" id="Q01VD5"/>
<name>Q01VD5_SOLUE</name>
<dbReference type="HOGENOM" id="CLU_146749_0_1_0"/>
<organism evidence="2">
    <name type="scientific">Solibacter usitatus (strain Ellin6076)</name>
    <dbReference type="NCBI Taxonomy" id="234267"/>
    <lineage>
        <taxon>Bacteria</taxon>
        <taxon>Pseudomonadati</taxon>
        <taxon>Acidobacteriota</taxon>
        <taxon>Terriglobia</taxon>
        <taxon>Bryobacterales</taxon>
        <taxon>Solibacteraceae</taxon>
        <taxon>Candidatus Solibacter</taxon>
    </lineage>
</organism>
<sequence>MLTIGPAKKVTIYLNEDTKYHHQPLHIVLLEFLRAHGVSGATAIRAMAGFGGHHVMHTVRIELAAEHLPICIEFVETATKFEEILPSLEELVVDGMIEVQDTTVVKVVNKQPGGPPSL</sequence>
<gene>
    <name evidence="2" type="ordered locus">Acid_5433</name>
</gene>
<dbReference type="SUPFAM" id="SSF54913">
    <property type="entry name" value="GlnB-like"/>
    <property type="match status" value="1"/>
</dbReference>
<dbReference type="OrthoDB" id="9795599at2"/>
<dbReference type="AlphaFoldDB" id="Q01VD5"/>
<dbReference type="InterPro" id="IPR003793">
    <property type="entry name" value="UPF0166"/>
</dbReference>
<evidence type="ECO:0000256" key="1">
    <source>
        <dbReference type="ARBA" id="ARBA00010554"/>
    </source>
</evidence>
<dbReference type="STRING" id="234267.Acid_5433"/>
<dbReference type="InterPro" id="IPR011322">
    <property type="entry name" value="N-reg_PII-like_a/b"/>
</dbReference>
<comment type="similarity">
    <text evidence="1">Belongs to the UPF0166 family.</text>
</comment>
<dbReference type="KEGG" id="sus:Acid_5433"/>
<dbReference type="EMBL" id="CP000473">
    <property type="protein sequence ID" value="ABJ86380.1"/>
    <property type="molecule type" value="Genomic_DNA"/>
</dbReference>
<dbReference type="Gene3D" id="3.30.70.120">
    <property type="match status" value="1"/>
</dbReference>
<evidence type="ECO:0000313" key="2">
    <source>
        <dbReference type="EMBL" id="ABJ86380.1"/>
    </source>
</evidence>
<dbReference type="eggNOG" id="COG1993">
    <property type="taxonomic scope" value="Bacteria"/>
</dbReference>
<dbReference type="PANTHER" id="PTHR35983:SF1">
    <property type="entry name" value="UPF0166 PROTEIN TM_0021"/>
    <property type="match status" value="1"/>
</dbReference>